<dbReference type="SUPFAM" id="SSF51230">
    <property type="entry name" value="Single hybrid motif"/>
    <property type="match status" value="1"/>
</dbReference>
<dbReference type="EMBL" id="PKPP01005960">
    <property type="protein sequence ID" value="PWA58225.1"/>
    <property type="molecule type" value="Genomic_DNA"/>
</dbReference>
<dbReference type="Proteomes" id="UP000245207">
    <property type="component" value="Unassembled WGS sequence"/>
</dbReference>
<sequence length="203" mass="23081">MITQIAEEESQLVKENPTAIKSNEDESEKQLHELLLPNVNDLPVNPTSAIEFNFVTYFAPDFMKPEHDQYIYRHANGLCVIGMAAGHVAFKDEGGVTSVDFNVGKSNRSEIKVTGKRKRNAQHFESNTALCKVCTNNTFYIVRCCIKGSLLEVNERLIKQPELLNSAADREGYVAIIMPRPSDWLKAKDSFMTFDEYKKFRQL</sequence>
<organism evidence="2 3">
    <name type="scientific">Artemisia annua</name>
    <name type="common">Sweet wormwood</name>
    <dbReference type="NCBI Taxonomy" id="35608"/>
    <lineage>
        <taxon>Eukaryota</taxon>
        <taxon>Viridiplantae</taxon>
        <taxon>Streptophyta</taxon>
        <taxon>Embryophyta</taxon>
        <taxon>Tracheophyta</taxon>
        <taxon>Spermatophyta</taxon>
        <taxon>Magnoliopsida</taxon>
        <taxon>eudicotyledons</taxon>
        <taxon>Gunneridae</taxon>
        <taxon>Pentapetalae</taxon>
        <taxon>asterids</taxon>
        <taxon>campanulids</taxon>
        <taxon>Asterales</taxon>
        <taxon>Asteraceae</taxon>
        <taxon>Asteroideae</taxon>
        <taxon>Anthemideae</taxon>
        <taxon>Artemisiinae</taxon>
        <taxon>Artemisia</taxon>
    </lineage>
</organism>
<keyword evidence="3" id="KW-1185">Reference proteome</keyword>
<dbReference type="STRING" id="35608.A0A2U1MAE2"/>
<gene>
    <name evidence="2" type="ORF">CTI12_AA311660</name>
</gene>
<dbReference type="PANTHER" id="PTHR13651:SF0">
    <property type="entry name" value="PROTEIN ABITRAM"/>
    <property type="match status" value="1"/>
</dbReference>
<dbReference type="InterPro" id="IPR011053">
    <property type="entry name" value="Single_hybrid_motif"/>
</dbReference>
<protein>
    <submittedName>
        <fullName evidence="2">Single hybrid motif-containing protein</fullName>
    </submittedName>
</protein>
<dbReference type="Gene3D" id="2.40.50.100">
    <property type="match status" value="1"/>
</dbReference>
<dbReference type="OrthoDB" id="48130at2759"/>
<comment type="caution">
    <text evidence="2">The sequence shown here is derived from an EMBL/GenBank/DDBJ whole genome shotgun (WGS) entry which is preliminary data.</text>
</comment>
<accession>A0A2U1MAE2</accession>
<proteinExistence type="predicted"/>
<evidence type="ECO:0000313" key="2">
    <source>
        <dbReference type="EMBL" id="PWA58225.1"/>
    </source>
</evidence>
<feature type="compositionally biased region" description="Acidic residues" evidence="1">
    <location>
        <begin position="1"/>
        <end position="10"/>
    </location>
</feature>
<evidence type="ECO:0000256" key="1">
    <source>
        <dbReference type="SAM" id="MobiDB-lite"/>
    </source>
</evidence>
<name>A0A2U1MAE2_ARTAN</name>
<reference evidence="2 3" key="1">
    <citation type="journal article" date="2018" name="Mol. Plant">
        <title>The genome of Artemisia annua provides insight into the evolution of Asteraceae family and artemisinin biosynthesis.</title>
        <authorList>
            <person name="Shen Q."/>
            <person name="Zhang L."/>
            <person name="Liao Z."/>
            <person name="Wang S."/>
            <person name="Yan T."/>
            <person name="Shi P."/>
            <person name="Liu M."/>
            <person name="Fu X."/>
            <person name="Pan Q."/>
            <person name="Wang Y."/>
            <person name="Lv Z."/>
            <person name="Lu X."/>
            <person name="Zhang F."/>
            <person name="Jiang W."/>
            <person name="Ma Y."/>
            <person name="Chen M."/>
            <person name="Hao X."/>
            <person name="Li L."/>
            <person name="Tang Y."/>
            <person name="Lv G."/>
            <person name="Zhou Y."/>
            <person name="Sun X."/>
            <person name="Brodelius P.E."/>
            <person name="Rose J.K.C."/>
            <person name="Tang K."/>
        </authorList>
    </citation>
    <scope>NUCLEOTIDE SEQUENCE [LARGE SCALE GENOMIC DNA]</scope>
    <source>
        <strain evidence="3">cv. Huhao1</strain>
        <tissue evidence="2">Leaf</tissue>
    </source>
</reference>
<dbReference type="InterPro" id="IPR039169">
    <property type="entry name" value="Abitram"/>
</dbReference>
<feature type="region of interest" description="Disordered" evidence="1">
    <location>
        <begin position="1"/>
        <end position="26"/>
    </location>
</feature>
<dbReference type="GO" id="GO:0005634">
    <property type="term" value="C:nucleus"/>
    <property type="evidence" value="ECO:0007669"/>
    <property type="project" value="TreeGrafter"/>
</dbReference>
<dbReference type="PANTHER" id="PTHR13651">
    <property type="entry name" value="PROTEIN ABITRAM"/>
    <property type="match status" value="1"/>
</dbReference>
<evidence type="ECO:0000313" key="3">
    <source>
        <dbReference type="Proteomes" id="UP000245207"/>
    </source>
</evidence>
<dbReference type="AlphaFoldDB" id="A0A2U1MAE2"/>